<dbReference type="AlphaFoldDB" id="A0A078A4Y7"/>
<dbReference type="InParanoid" id="A0A078A4Y7"/>
<dbReference type="Proteomes" id="UP000039865">
    <property type="component" value="Unassembled WGS sequence"/>
</dbReference>
<protein>
    <submittedName>
        <fullName evidence="1">Uncharacterized protein</fullName>
    </submittedName>
</protein>
<reference evidence="1 2" key="1">
    <citation type="submission" date="2014-06" db="EMBL/GenBank/DDBJ databases">
        <authorList>
            <person name="Swart Estienne"/>
        </authorList>
    </citation>
    <scope>NUCLEOTIDE SEQUENCE [LARGE SCALE GENOMIC DNA]</scope>
    <source>
        <strain evidence="1 2">130c</strain>
    </source>
</reference>
<evidence type="ECO:0000313" key="2">
    <source>
        <dbReference type="Proteomes" id="UP000039865"/>
    </source>
</evidence>
<organism evidence="1 2">
    <name type="scientific">Stylonychia lemnae</name>
    <name type="common">Ciliate</name>
    <dbReference type="NCBI Taxonomy" id="5949"/>
    <lineage>
        <taxon>Eukaryota</taxon>
        <taxon>Sar</taxon>
        <taxon>Alveolata</taxon>
        <taxon>Ciliophora</taxon>
        <taxon>Intramacronucleata</taxon>
        <taxon>Spirotrichea</taxon>
        <taxon>Stichotrichia</taxon>
        <taxon>Sporadotrichida</taxon>
        <taxon>Oxytrichidae</taxon>
        <taxon>Stylonychinae</taxon>
        <taxon>Stylonychia</taxon>
    </lineage>
</organism>
<evidence type="ECO:0000313" key="1">
    <source>
        <dbReference type="EMBL" id="CDW77264.1"/>
    </source>
</evidence>
<name>A0A078A4Y7_STYLE</name>
<dbReference type="OMA" id="DIINACG"/>
<accession>A0A078A4Y7</accession>
<gene>
    <name evidence="1" type="primary">Contig8281.g8833</name>
    <name evidence="1" type="ORF">STYLEM_6224</name>
</gene>
<dbReference type="EMBL" id="CCKQ01005989">
    <property type="protein sequence ID" value="CDW77264.1"/>
    <property type="molecule type" value="Genomic_DNA"/>
</dbReference>
<proteinExistence type="predicted"/>
<dbReference type="OrthoDB" id="325979at2759"/>
<sequence>MNKFFSRAGGCIKNEQAFRALQSICEDQVSKIEKIIPDSDPTFLLQIMFNCQKIGIKDKFFYDSIIQNLDQNMTQITRSEDFIIMGAALGMNPEILRDNAQFVLKFYDHTFKNRFLIKQKDKQVLSRLFSEMNLSTINKKHLDIHQDVKQKDAQKQAFEIYQISPPENLLIDFDFENRVVIIKNKKTQQMIILFGSDHHCEDSINFGKQLMDTFKPQTIMVEEKPIETLKQELYEDDKGNIYPQINDLISVLKGQEYKSFIQESVIENPENFTYDSKKSIVYANNYNGVGIKMPTDFPTYAAYHLEKQSKFIEDAKIVLCDLSQTEMASSFILSMDQKKRRLLQSQLKYQILLDTTSWISDIHRSGCQTCASFLNRNKVSAYPSKPVQLLSQKQMPSFKDREQSIAYSILRTMVELPKEQNFVVYVGNDHLLGVTKQMVNFLNNGEQFMSYKRPPQIIGDKEMLKNDELRHEYLKRQALSQVIYDDNEMMDAIPPFVHTKEDLYFKQASVLKQMKNVIMGNFVNDIDDLHIEFNKDEDYIKEKQGHKSQQLVEDDKYLKEYLDNKGGRLKCLSLSYMQGNFAYLHSQRHHLIDESFKELGRKSINLVKNIDDLSEEENNNQ</sequence>
<keyword evidence="2" id="KW-1185">Reference proteome</keyword>